<feature type="transmembrane region" description="Helical" evidence="7">
    <location>
        <begin position="363"/>
        <end position="383"/>
    </location>
</feature>
<keyword evidence="4 7" id="KW-1133">Transmembrane helix</keyword>
<dbReference type="PANTHER" id="PTHR11819:SF150">
    <property type="entry name" value="SODIUM_MYO-INOSITOL COTRANSPORTER"/>
    <property type="match status" value="1"/>
</dbReference>
<evidence type="ECO:0000256" key="4">
    <source>
        <dbReference type="ARBA" id="ARBA00022989"/>
    </source>
</evidence>
<feature type="transmembrane region" description="Helical" evidence="7">
    <location>
        <begin position="404"/>
        <end position="424"/>
    </location>
</feature>
<dbReference type="AlphaFoldDB" id="A0ABD0K1I6"/>
<dbReference type="EMBL" id="JACVVK020000273">
    <property type="protein sequence ID" value="KAK7480840.1"/>
    <property type="molecule type" value="Genomic_DNA"/>
</dbReference>
<dbReference type="PANTHER" id="PTHR11819">
    <property type="entry name" value="SOLUTE CARRIER FAMILY 5"/>
    <property type="match status" value="1"/>
</dbReference>
<keyword evidence="3 7" id="KW-0812">Transmembrane</keyword>
<proteinExistence type="inferred from homology"/>
<organism evidence="8 9">
    <name type="scientific">Batillaria attramentaria</name>
    <dbReference type="NCBI Taxonomy" id="370345"/>
    <lineage>
        <taxon>Eukaryota</taxon>
        <taxon>Metazoa</taxon>
        <taxon>Spiralia</taxon>
        <taxon>Lophotrochozoa</taxon>
        <taxon>Mollusca</taxon>
        <taxon>Gastropoda</taxon>
        <taxon>Caenogastropoda</taxon>
        <taxon>Sorbeoconcha</taxon>
        <taxon>Cerithioidea</taxon>
        <taxon>Batillariidae</taxon>
        <taxon>Batillaria</taxon>
    </lineage>
</organism>
<dbReference type="GO" id="GO:0016020">
    <property type="term" value="C:membrane"/>
    <property type="evidence" value="ECO:0007669"/>
    <property type="project" value="UniProtKB-SubCell"/>
</dbReference>
<evidence type="ECO:0000313" key="8">
    <source>
        <dbReference type="EMBL" id="KAK7480840.1"/>
    </source>
</evidence>
<sequence>MALEHSRLAPADIGVLVGYFVLIILIGVLAMWRSNRGTASGYFLAGRSMWFLPIGASLFVSNIGTEHFIGLSGSGAASGISVGAWEFNALMLLQLLGWVFIPVYIASGIYTMPEYLSKRFGGQRLRVYFAFLSLILYIFTKCSGDLYTGALFIQQSLNWDLYVSIVILVVITALLTITGGLTAVIYTDTLQAFLMIGGAMYLMGRGLNEIGGFSGLLEKYPQAVPTNVSAIVVNTTCHWPDRNAFRMLRDVDDDYMPWLGFLLGQTPGSIWYWCTDQVIVQRALAAKSLSHAQGATLMAGFIKILPIFIMVIPGMISRILFPDEVACSNPDFCYEVCQSRAGCSNIAYPRLVLGLMPDGARGLMMAVMIAALMSDLDSIFNSASTLFTMDIWRKFRKHASNTELMFVGRLFIVGMVAVSIAWVPVIKETSGGQLFIFIQEVTNYLAPPFAAIFLLAVLVPMVNEQGVFWAAMLALVTGIIRLAIAFAYKSHGFCGMDSADPPVFLANFHYMYFSFFITAMTAIVAVIISYFTARPDPILLHRTTYWTRNKLILPTTQNGVELSATDDAREMEGGKTTPLVVTPDDVNLDKKPGGAHATIKDENGTAAVANGEGCNEKTQQLLDSGVQIVQEHTRFGTERRRALKDFIISLICGIKADTEEEEEQLSIMKQHLKDVASMKQNPVAKLLLGIGVVFIMLLGVAMYVFWSTFDFHEAPYYPEGAVVILPGDELRVN</sequence>
<evidence type="ECO:0000313" key="9">
    <source>
        <dbReference type="Proteomes" id="UP001519460"/>
    </source>
</evidence>
<evidence type="ECO:0000256" key="6">
    <source>
        <dbReference type="RuleBase" id="RU362091"/>
    </source>
</evidence>
<name>A0ABD0K1I6_9CAEN</name>
<feature type="transmembrane region" description="Helical" evidence="7">
    <location>
        <begin position="467"/>
        <end position="488"/>
    </location>
</feature>
<dbReference type="Pfam" id="PF00474">
    <property type="entry name" value="SSF"/>
    <property type="match status" value="1"/>
</dbReference>
<feature type="transmembrane region" description="Helical" evidence="7">
    <location>
        <begin position="686"/>
        <end position="706"/>
    </location>
</feature>
<reference evidence="8 9" key="1">
    <citation type="journal article" date="2023" name="Sci. Data">
        <title>Genome assembly of the Korean intertidal mud-creeper Batillaria attramentaria.</title>
        <authorList>
            <person name="Patra A.K."/>
            <person name="Ho P.T."/>
            <person name="Jun S."/>
            <person name="Lee S.J."/>
            <person name="Kim Y."/>
            <person name="Won Y.J."/>
        </authorList>
    </citation>
    <scope>NUCLEOTIDE SEQUENCE [LARGE SCALE GENOMIC DNA]</scope>
    <source>
        <strain evidence="8">Wonlab-2016</strain>
    </source>
</reference>
<feature type="transmembrane region" description="Helical" evidence="7">
    <location>
        <begin position="84"/>
        <end position="106"/>
    </location>
</feature>
<protein>
    <recommendedName>
        <fullName evidence="10">Sodium/myo-inositol cotransporter</fullName>
    </recommendedName>
</protein>
<evidence type="ECO:0000256" key="1">
    <source>
        <dbReference type="ARBA" id="ARBA00004141"/>
    </source>
</evidence>
<dbReference type="InterPro" id="IPR001734">
    <property type="entry name" value="Na/solute_symporter"/>
</dbReference>
<feature type="transmembrane region" description="Helical" evidence="7">
    <location>
        <begin position="508"/>
        <end position="533"/>
    </location>
</feature>
<dbReference type="PROSITE" id="PS50283">
    <property type="entry name" value="NA_SOLUT_SYMP_3"/>
    <property type="match status" value="1"/>
</dbReference>
<feature type="transmembrane region" description="Helical" evidence="7">
    <location>
        <begin position="295"/>
        <end position="316"/>
    </location>
</feature>
<dbReference type="NCBIfam" id="TIGR00813">
    <property type="entry name" value="sss"/>
    <property type="match status" value="1"/>
</dbReference>
<feature type="transmembrane region" description="Helical" evidence="7">
    <location>
        <begin position="13"/>
        <end position="32"/>
    </location>
</feature>
<keyword evidence="5 7" id="KW-0472">Membrane</keyword>
<comment type="subcellular location">
    <subcellularLocation>
        <location evidence="1">Membrane</location>
        <topology evidence="1">Multi-pass membrane protein</topology>
    </subcellularLocation>
</comment>
<feature type="transmembrane region" description="Helical" evidence="7">
    <location>
        <begin position="444"/>
        <end position="462"/>
    </location>
</feature>
<keyword evidence="9" id="KW-1185">Reference proteome</keyword>
<evidence type="ECO:0008006" key="10">
    <source>
        <dbReference type="Google" id="ProtNLM"/>
    </source>
</evidence>
<dbReference type="InterPro" id="IPR038377">
    <property type="entry name" value="Na/Glc_symporter_sf"/>
</dbReference>
<gene>
    <name evidence="8" type="ORF">BaRGS_00027926</name>
</gene>
<evidence type="ECO:0000256" key="7">
    <source>
        <dbReference type="SAM" id="Phobius"/>
    </source>
</evidence>
<comment type="caution">
    <text evidence="8">The sequence shown here is derived from an EMBL/GenBank/DDBJ whole genome shotgun (WGS) entry which is preliminary data.</text>
</comment>
<feature type="transmembrane region" description="Helical" evidence="7">
    <location>
        <begin position="127"/>
        <end position="153"/>
    </location>
</feature>
<feature type="transmembrane region" description="Helical" evidence="7">
    <location>
        <begin position="159"/>
        <end position="177"/>
    </location>
</feature>
<evidence type="ECO:0000256" key="2">
    <source>
        <dbReference type="ARBA" id="ARBA00006434"/>
    </source>
</evidence>
<accession>A0ABD0K1I6</accession>
<dbReference type="Gene3D" id="1.20.1730.10">
    <property type="entry name" value="Sodium/glucose cotransporter"/>
    <property type="match status" value="1"/>
</dbReference>
<evidence type="ECO:0000256" key="3">
    <source>
        <dbReference type="ARBA" id="ARBA00022692"/>
    </source>
</evidence>
<dbReference type="Proteomes" id="UP001519460">
    <property type="component" value="Unassembled WGS sequence"/>
</dbReference>
<feature type="transmembrane region" description="Helical" evidence="7">
    <location>
        <begin position="44"/>
        <end position="64"/>
    </location>
</feature>
<comment type="similarity">
    <text evidence="2 6">Belongs to the sodium:solute symporter (SSF) (TC 2.A.21) family.</text>
</comment>
<evidence type="ECO:0000256" key="5">
    <source>
        <dbReference type="ARBA" id="ARBA00023136"/>
    </source>
</evidence>